<sequence>RGVRDNLNPSEQVTVSSTIPATNVTVIVVGTKISSVLNPQGQKFALIVSGLLMPKYNEWIQNKKTVVNVTGPLVSSNVFTSFNNLDVFRTGGINTRDLAIRFPKLSTLTHQRMIQEGDDNKDGMISVVEWQSVFQQLQTGGLMAQLPQVATTFIDASLAGTQQTPSPSTSGCSRTPADSKLFYWIFFYLCIITAGIF</sequence>
<evidence type="ECO:0000313" key="3">
    <source>
        <dbReference type="EMBL" id="EKX51329.1"/>
    </source>
</evidence>
<dbReference type="AlphaFoldDB" id="L1JSS3"/>
<reference evidence="5" key="2">
    <citation type="submission" date="2012-11" db="EMBL/GenBank/DDBJ databases">
        <authorList>
            <person name="Kuo A."/>
            <person name="Curtis B.A."/>
            <person name="Tanifuji G."/>
            <person name="Burki F."/>
            <person name="Gruber A."/>
            <person name="Irimia M."/>
            <person name="Maruyama S."/>
            <person name="Arias M.C."/>
            <person name="Ball S.G."/>
            <person name="Gile G.H."/>
            <person name="Hirakawa Y."/>
            <person name="Hopkins J.F."/>
            <person name="Rensing S.A."/>
            <person name="Schmutz J."/>
            <person name="Symeonidi A."/>
            <person name="Elias M."/>
            <person name="Eveleigh R.J."/>
            <person name="Herman E.K."/>
            <person name="Klute M.J."/>
            <person name="Nakayama T."/>
            <person name="Obornik M."/>
            <person name="Reyes-Prieto A."/>
            <person name="Armbrust E.V."/>
            <person name="Aves S.J."/>
            <person name="Beiko R.G."/>
            <person name="Coutinho P."/>
            <person name="Dacks J.B."/>
            <person name="Durnford D.G."/>
            <person name="Fast N.M."/>
            <person name="Green B.R."/>
            <person name="Grisdale C."/>
            <person name="Hempe F."/>
            <person name="Henrissat B."/>
            <person name="Hoppner M.P."/>
            <person name="Ishida K.-I."/>
            <person name="Kim E."/>
            <person name="Koreny L."/>
            <person name="Kroth P.G."/>
            <person name="Liu Y."/>
            <person name="Malik S.-B."/>
            <person name="Maier U.G."/>
            <person name="McRose D."/>
            <person name="Mock T."/>
            <person name="Neilson J.A."/>
            <person name="Onodera N.T."/>
            <person name="Poole A.M."/>
            <person name="Pritham E.J."/>
            <person name="Richards T.A."/>
            <person name="Rocap G."/>
            <person name="Roy S.W."/>
            <person name="Sarai C."/>
            <person name="Schaack S."/>
            <person name="Shirato S."/>
            <person name="Slamovits C.H."/>
            <person name="Spencer D.F."/>
            <person name="Suzuki S."/>
            <person name="Worden A.Z."/>
            <person name="Zauner S."/>
            <person name="Barry K."/>
            <person name="Bell C."/>
            <person name="Bharti A.K."/>
            <person name="Crow J.A."/>
            <person name="Grimwood J."/>
            <person name="Kramer R."/>
            <person name="Lindquist E."/>
            <person name="Lucas S."/>
            <person name="Salamov A."/>
            <person name="McFadden G.I."/>
            <person name="Lane C.E."/>
            <person name="Keeling P.J."/>
            <person name="Gray M.W."/>
            <person name="Grigoriev I.V."/>
            <person name="Archibald J.M."/>
        </authorList>
    </citation>
    <scope>NUCLEOTIDE SEQUENCE</scope>
    <source>
        <strain evidence="5">CCMP2712</strain>
    </source>
</reference>
<feature type="non-terminal residue" evidence="3">
    <location>
        <position position="1"/>
    </location>
</feature>
<proteinExistence type="predicted"/>
<dbReference type="HOGENOM" id="CLU_1387479_0_0_1"/>
<dbReference type="InterPro" id="IPR002048">
    <property type="entry name" value="EF_hand_dom"/>
</dbReference>
<dbReference type="GO" id="GO:0005509">
    <property type="term" value="F:calcium ion binding"/>
    <property type="evidence" value="ECO:0007669"/>
    <property type="project" value="InterPro"/>
</dbReference>
<evidence type="ECO:0000259" key="2">
    <source>
        <dbReference type="PROSITE" id="PS50222"/>
    </source>
</evidence>
<gene>
    <name evidence="3" type="ORF">GUITHDRAFT_151043</name>
</gene>
<dbReference type="InterPro" id="IPR018247">
    <property type="entry name" value="EF_Hand_1_Ca_BS"/>
</dbReference>
<dbReference type="PaxDb" id="55529-EKX51329"/>
<dbReference type="RefSeq" id="XP_005838309.1">
    <property type="nucleotide sequence ID" value="XM_005838252.1"/>
</dbReference>
<feature type="domain" description="EF-hand" evidence="2">
    <location>
        <begin position="105"/>
        <end position="140"/>
    </location>
</feature>
<dbReference type="KEGG" id="gtt:GUITHDRAFT_151043"/>
<dbReference type="PROSITE" id="PS00018">
    <property type="entry name" value="EF_HAND_1"/>
    <property type="match status" value="1"/>
</dbReference>
<accession>L1JSS3</accession>
<dbReference type="EMBL" id="JH992976">
    <property type="protein sequence ID" value="EKX51329.1"/>
    <property type="molecule type" value="Genomic_DNA"/>
</dbReference>
<dbReference type="InterPro" id="IPR011992">
    <property type="entry name" value="EF-hand-dom_pair"/>
</dbReference>
<evidence type="ECO:0000313" key="4">
    <source>
        <dbReference type="EnsemblProtists" id="EKX51329"/>
    </source>
</evidence>
<dbReference type="GeneID" id="17307872"/>
<evidence type="ECO:0000256" key="1">
    <source>
        <dbReference type="ARBA" id="ARBA00022837"/>
    </source>
</evidence>
<protein>
    <recommendedName>
        <fullName evidence="2">EF-hand domain-containing protein</fullName>
    </recommendedName>
</protein>
<dbReference type="Proteomes" id="UP000011087">
    <property type="component" value="Unassembled WGS sequence"/>
</dbReference>
<keyword evidence="1" id="KW-0106">Calcium</keyword>
<dbReference type="EnsemblProtists" id="EKX51329">
    <property type="protein sequence ID" value="EKX51329"/>
    <property type="gene ID" value="GUITHDRAFT_151043"/>
</dbReference>
<reference evidence="3 5" key="1">
    <citation type="journal article" date="2012" name="Nature">
        <title>Algal genomes reveal evolutionary mosaicism and the fate of nucleomorphs.</title>
        <authorList>
            <consortium name="DOE Joint Genome Institute"/>
            <person name="Curtis B.A."/>
            <person name="Tanifuji G."/>
            <person name="Burki F."/>
            <person name="Gruber A."/>
            <person name="Irimia M."/>
            <person name="Maruyama S."/>
            <person name="Arias M.C."/>
            <person name="Ball S.G."/>
            <person name="Gile G.H."/>
            <person name="Hirakawa Y."/>
            <person name="Hopkins J.F."/>
            <person name="Kuo A."/>
            <person name="Rensing S.A."/>
            <person name="Schmutz J."/>
            <person name="Symeonidi A."/>
            <person name="Elias M."/>
            <person name="Eveleigh R.J."/>
            <person name="Herman E.K."/>
            <person name="Klute M.J."/>
            <person name="Nakayama T."/>
            <person name="Obornik M."/>
            <person name="Reyes-Prieto A."/>
            <person name="Armbrust E.V."/>
            <person name="Aves S.J."/>
            <person name="Beiko R.G."/>
            <person name="Coutinho P."/>
            <person name="Dacks J.B."/>
            <person name="Durnford D.G."/>
            <person name="Fast N.M."/>
            <person name="Green B.R."/>
            <person name="Grisdale C.J."/>
            <person name="Hempel F."/>
            <person name="Henrissat B."/>
            <person name="Hoppner M.P."/>
            <person name="Ishida K."/>
            <person name="Kim E."/>
            <person name="Koreny L."/>
            <person name="Kroth P.G."/>
            <person name="Liu Y."/>
            <person name="Malik S.B."/>
            <person name="Maier U.G."/>
            <person name="McRose D."/>
            <person name="Mock T."/>
            <person name="Neilson J.A."/>
            <person name="Onodera N.T."/>
            <person name="Poole A.M."/>
            <person name="Pritham E.J."/>
            <person name="Richards T.A."/>
            <person name="Rocap G."/>
            <person name="Roy S.W."/>
            <person name="Sarai C."/>
            <person name="Schaack S."/>
            <person name="Shirato S."/>
            <person name="Slamovits C.H."/>
            <person name="Spencer D.F."/>
            <person name="Suzuki S."/>
            <person name="Worden A.Z."/>
            <person name="Zauner S."/>
            <person name="Barry K."/>
            <person name="Bell C."/>
            <person name="Bharti A.K."/>
            <person name="Crow J.A."/>
            <person name="Grimwood J."/>
            <person name="Kramer R."/>
            <person name="Lindquist E."/>
            <person name="Lucas S."/>
            <person name="Salamov A."/>
            <person name="McFadden G.I."/>
            <person name="Lane C.E."/>
            <person name="Keeling P.J."/>
            <person name="Gray M.W."/>
            <person name="Grigoriev I.V."/>
            <person name="Archibald J.M."/>
        </authorList>
    </citation>
    <scope>NUCLEOTIDE SEQUENCE</scope>
    <source>
        <strain evidence="3 5">CCMP2712</strain>
    </source>
</reference>
<organism evidence="3">
    <name type="scientific">Guillardia theta (strain CCMP2712)</name>
    <name type="common">Cryptophyte</name>
    <dbReference type="NCBI Taxonomy" id="905079"/>
    <lineage>
        <taxon>Eukaryota</taxon>
        <taxon>Cryptophyceae</taxon>
        <taxon>Pyrenomonadales</taxon>
        <taxon>Geminigeraceae</taxon>
        <taxon>Guillardia</taxon>
    </lineage>
</organism>
<name>L1JSS3_GUITC</name>
<reference evidence="4" key="3">
    <citation type="submission" date="2015-06" db="UniProtKB">
        <authorList>
            <consortium name="EnsemblProtists"/>
        </authorList>
    </citation>
    <scope>IDENTIFICATION</scope>
</reference>
<dbReference type="PROSITE" id="PS50222">
    <property type="entry name" value="EF_HAND_2"/>
    <property type="match status" value="1"/>
</dbReference>
<keyword evidence="5" id="KW-1185">Reference proteome</keyword>
<evidence type="ECO:0000313" key="5">
    <source>
        <dbReference type="Proteomes" id="UP000011087"/>
    </source>
</evidence>
<dbReference type="SUPFAM" id="SSF47473">
    <property type="entry name" value="EF-hand"/>
    <property type="match status" value="1"/>
</dbReference>